<evidence type="ECO:0000313" key="2">
    <source>
        <dbReference type="EMBL" id="QDZ92905.1"/>
    </source>
</evidence>
<dbReference type="Pfam" id="PF01464">
    <property type="entry name" value="SLT"/>
    <property type="match status" value="1"/>
</dbReference>
<sequence length="176" mass="20081">MSTVADLNDTYLSNGYRVPQQELEFCIAKAARPIDPDLLLAVLVAEGGRRGAIVQNKNGSFDLGVGQINTIQYTETWFKSRYPDWRQVAQDTCTGVAAAADVLLRRMSELNVGQSVWEAVGHYNSKTATVKIQYLQNVMQIYTRLSQNKGTEYRPWMTITHKQKHFFTWSNRESER</sequence>
<dbReference type="InterPro" id="IPR023346">
    <property type="entry name" value="Lysozyme-like_dom_sf"/>
</dbReference>
<proteinExistence type="predicted"/>
<protein>
    <submittedName>
        <fullName evidence="2">Lytic transglycosylase</fullName>
    </submittedName>
</protein>
<dbReference type="RefSeq" id="WP_011711520.1">
    <property type="nucleotide sequence ID" value="NZ_CP076856.1"/>
</dbReference>
<dbReference type="InterPro" id="IPR008258">
    <property type="entry name" value="Transglycosylase_SLT_dom_1"/>
</dbReference>
<feature type="domain" description="Transglycosylase SLT" evidence="1">
    <location>
        <begin position="28"/>
        <end position="131"/>
    </location>
</feature>
<dbReference type="SUPFAM" id="SSF53955">
    <property type="entry name" value="Lysozyme-like"/>
    <property type="match status" value="1"/>
</dbReference>
<organism evidence="2">
    <name type="scientific">Shewanella decolorationis</name>
    <dbReference type="NCBI Taxonomy" id="256839"/>
    <lineage>
        <taxon>Bacteria</taxon>
        <taxon>Pseudomonadati</taxon>
        <taxon>Pseudomonadota</taxon>
        <taxon>Gammaproteobacteria</taxon>
        <taxon>Alteromonadales</taxon>
        <taxon>Shewanellaceae</taxon>
        <taxon>Shewanella</taxon>
    </lineage>
</organism>
<name>A0A5B8R2E9_9GAMM</name>
<reference evidence="2" key="1">
    <citation type="journal article" date="2019" name="Ecotoxicol. Environ. Saf.">
        <title>Microbial characterization of heavy metal resistant bacterial strains isolated from an electroplating wastewater treatment plant.</title>
        <authorList>
            <person name="Cai X."/>
            <person name="Zheng X."/>
            <person name="Zhang D."/>
            <person name="Iqbal W."/>
            <person name="Liu C."/>
            <person name="Yang B."/>
            <person name="Zhao X."/>
            <person name="Lu X."/>
            <person name="Mao Y."/>
        </authorList>
    </citation>
    <scope>NUCLEOTIDE SEQUENCE [LARGE SCALE GENOMIC DNA]</scope>
    <source>
        <strain evidence="2">Ni1-3</strain>
    </source>
</reference>
<dbReference type="AlphaFoldDB" id="A0A5B8R2E9"/>
<gene>
    <name evidence="2" type="ORF">D0436_21975</name>
</gene>
<evidence type="ECO:0000259" key="1">
    <source>
        <dbReference type="Pfam" id="PF01464"/>
    </source>
</evidence>
<dbReference type="CDD" id="cd13400">
    <property type="entry name" value="LT_IagB-like"/>
    <property type="match status" value="1"/>
</dbReference>
<dbReference type="EMBL" id="CP031775">
    <property type="protein sequence ID" value="QDZ92905.1"/>
    <property type="molecule type" value="Genomic_DNA"/>
</dbReference>
<accession>A0A5B8R2E9</accession>